<dbReference type="PATRIC" id="fig|83262.10.peg.1689"/>
<dbReference type="NCBIfam" id="TIGR03930">
    <property type="entry name" value="WXG100_ESAT6"/>
    <property type="match status" value="1"/>
</dbReference>
<name>A0A0N0KPC9_9MYCO</name>
<comment type="caution">
    <text evidence="2">The sequence shown here is derived from an EMBL/GenBank/DDBJ whole genome shotgun (WGS) entry which is preliminary data.</text>
</comment>
<dbReference type="InterPro" id="IPR010310">
    <property type="entry name" value="T7SS_ESAT-6-like"/>
</dbReference>
<dbReference type="Proteomes" id="UP000037843">
    <property type="component" value="Unassembled WGS sequence"/>
</dbReference>
<dbReference type="GeneID" id="45767223"/>
<dbReference type="EMBL" id="LJFS01000007">
    <property type="protein sequence ID" value="KPG35374.1"/>
    <property type="molecule type" value="Genomic_DNA"/>
</dbReference>
<dbReference type="InterPro" id="IPR036689">
    <property type="entry name" value="ESAT-6-like_sf"/>
</dbReference>
<comment type="similarity">
    <text evidence="1">Belongs to the WXG100 family.</text>
</comment>
<dbReference type="Proteomes" id="UP000186919">
    <property type="component" value="Unassembled WGS sequence"/>
</dbReference>
<sequence>MIDRLVFDREHIDNTSRTLTEYSDQVSEAVHKVTAEVDRSEQSFQGVAGDQFRENTREWLKAAAELKDVLGEMSKWLSGVGQTYDDARAINRSMFD</sequence>
<dbReference type="STRING" id="83262.BAB75_25470"/>
<dbReference type="OrthoDB" id="4763137at2"/>
<evidence type="ECO:0000313" key="3">
    <source>
        <dbReference type="EMBL" id="KPG35374.1"/>
    </source>
</evidence>
<organism evidence="2 5">
    <name type="scientific">Mycobacteroides immunogenum</name>
    <dbReference type="NCBI Taxonomy" id="83262"/>
    <lineage>
        <taxon>Bacteria</taxon>
        <taxon>Bacillati</taxon>
        <taxon>Actinomycetota</taxon>
        <taxon>Actinomycetes</taxon>
        <taxon>Mycobacteriales</taxon>
        <taxon>Mycobacteriaceae</taxon>
        <taxon>Mycobacteroides</taxon>
    </lineage>
</organism>
<gene>
    <name evidence="2" type="ORF">AN908_02570</name>
    <name evidence="3" type="ORF">AN912_07140</name>
    <name evidence="4" type="ORF">AWB85_01020</name>
</gene>
<evidence type="ECO:0000313" key="2">
    <source>
        <dbReference type="EMBL" id="KPG18044.1"/>
    </source>
</evidence>
<dbReference type="Proteomes" id="UP000037962">
    <property type="component" value="Unassembled WGS sequence"/>
</dbReference>
<dbReference type="Gene3D" id="1.10.287.1060">
    <property type="entry name" value="ESAT-6-like"/>
    <property type="match status" value="1"/>
</dbReference>
<dbReference type="Pfam" id="PF06013">
    <property type="entry name" value="WXG100"/>
    <property type="match status" value="1"/>
</dbReference>
<evidence type="ECO:0000313" key="4">
    <source>
        <dbReference type="EMBL" id="OAT70015.1"/>
    </source>
</evidence>
<dbReference type="KEGG" id="miz:BAB75_25470"/>
<protein>
    <recommendedName>
        <fullName evidence="1">ESAT-6-like protein</fullName>
    </recommendedName>
</protein>
<dbReference type="EMBL" id="LQYE01000001">
    <property type="protein sequence ID" value="OAT70015.1"/>
    <property type="molecule type" value="Genomic_DNA"/>
</dbReference>
<evidence type="ECO:0000313" key="5">
    <source>
        <dbReference type="Proteomes" id="UP000037843"/>
    </source>
</evidence>
<dbReference type="RefSeq" id="WP_043076253.1">
    <property type="nucleotide sequence ID" value="NZ_CP011530.1"/>
</dbReference>
<evidence type="ECO:0000256" key="1">
    <source>
        <dbReference type="RuleBase" id="RU362001"/>
    </source>
</evidence>
<dbReference type="SUPFAM" id="SSF140453">
    <property type="entry name" value="EsxAB dimer-like"/>
    <property type="match status" value="1"/>
</dbReference>
<proteinExistence type="inferred from homology"/>
<evidence type="ECO:0000313" key="7">
    <source>
        <dbReference type="Proteomes" id="UP000186919"/>
    </source>
</evidence>
<reference evidence="5 6" key="1">
    <citation type="submission" date="2015-09" db="EMBL/GenBank/DDBJ databases">
        <title>Genome Sequences of Mycobacterium immunogenum Isolates, Recuperated from a Chloraminated Drinking Water Distribution System Simulator Subjected to Episodes of Nitrification.</title>
        <authorList>
            <person name="Gomez-Alvarez V."/>
            <person name="Revetta R.P."/>
        </authorList>
    </citation>
    <scope>NUCLEOTIDE SEQUENCE [LARGE SCALE GENOMIC DNA]</scope>
    <source>
        <strain evidence="2 5">H008</strain>
        <strain evidence="3 6">H076</strain>
    </source>
</reference>
<dbReference type="AlphaFoldDB" id="A0A0N0KPC9"/>
<evidence type="ECO:0000313" key="6">
    <source>
        <dbReference type="Proteomes" id="UP000037962"/>
    </source>
</evidence>
<dbReference type="EMBL" id="LJFO01000001">
    <property type="protein sequence ID" value="KPG18044.1"/>
    <property type="molecule type" value="Genomic_DNA"/>
</dbReference>
<accession>A0A0N0KPC9</accession>
<keyword evidence="6" id="KW-1185">Reference proteome</keyword>
<reference evidence="4 7" key="2">
    <citation type="submission" date="2016-01" db="EMBL/GenBank/DDBJ databases">
        <title>Mycobacterium immunogenum strain CD11_6 genome sequencing and assembly.</title>
        <authorList>
            <person name="Kaur G."/>
            <person name="Nair G.R."/>
            <person name="Mayilraj S."/>
        </authorList>
    </citation>
    <scope>NUCLEOTIDE SEQUENCE [LARGE SCALE GENOMIC DNA]</scope>
    <source>
        <strain evidence="4 7">CD11-6</strain>
    </source>
</reference>